<protein>
    <recommendedName>
        <fullName evidence="4">FLYWCH-type domain-containing protein</fullName>
    </recommendedName>
</protein>
<dbReference type="EMBL" id="FZQP02000837">
    <property type="protein sequence ID" value="VVC90637.1"/>
    <property type="molecule type" value="Genomic_DNA"/>
</dbReference>
<sequence>MSRGGRRVLLIGSYRFNNENAGGYIEKWRCTGRNRGCKSRVWTINDNIIKYMSLHSHAWSHTLFRSRMYRESTNIYIGGQKFCRHSRSLVGNRIRWTCAKKHKHKCKVSAVTIDGVVVSTSGEMIHTTRGIHFLFQNYTYNRKQSSRNNLYRWYCSKYHSGCRATVLTNLNYQVTRLIGDHIHPPPNLHKLSDGKYILVKS</sequence>
<keyword evidence="1" id="KW-0479">Metal-binding</keyword>
<evidence type="ECO:0000259" key="4">
    <source>
        <dbReference type="Pfam" id="PF04500"/>
    </source>
</evidence>
<feature type="domain" description="FLYWCH-type" evidence="4">
    <location>
        <begin position="2"/>
        <end position="57"/>
    </location>
</feature>
<feature type="domain" description="FLYWCH-type" evidence="4">
    <location>
        <begin position="70"/>
        <end position="123"/>
    </location>
</feature>
<dbReference type="AlphaFoldDB" id="A0A5E4Q012"/>
<dbReference type="InterPro" id="IPR007588">
    <property type="entry name" value="Znf_FLYWCH"/>
</dbReference>
<name>A0A5E4Q012_9NEOP</name>
<keyword evidence="2" id="KW-0863">Zinc-finger</keyword>
<evidence type="ECO:0000256" key="3">
    <source>
        <dbReference type="ARBA" id="ARBA00022833"/>
    </source>
</evidence>
<organism evidence="5 6">
    <name type="scientific">Leptidea sinapis</name>
    <dbReference type="NCBI Taxonomy" id="189913"/>
    <lineage>
        <taxon>Eukaryota</taxon>
        <taxon>Metazoa</taxon>
        <taxon>Ecdysozoa</taxon>
        <taxon>Arthropoda</taxon>
        <taxon>Hexapoda</taxon>
        <taxon>Insecta</taxon>
        <taxon>Pterygota</taxon>
        <taxon>Neoptera</taxon>
        <taxon>Endopterygota</taxon>
        <taxon>Lepidoptera</taxon>
        <taxon>Glossata</taxon>
        <taxon>Ditrysia</taxon>
        <taxon>Papilionoidea</taxon>
        <taxon>Pieridae</taxon>
        <taxon>Dismorphiinae</taxon>
        <taxon>Leptidea</taxon>
    </lineage>
</organism>
<dbReference type="Proteomes" id="UP000324832">
    <property type="component" value="Unassembled WGS sequence"/>
</dbReference>
<keyword evidence="3" id="KW-0862">Zinc</keyword>
<dbReference type="GO" id="GO:0008270">
    <property type="term" value="F:zinc ion binding"/>
    <property type="evidence" value="ECO:0007669"/>
    <property type="project" value="UniProtKB-KW"/>
</dbReference>
<evidence type="ECO:0000313" key="6">
    <source>
        <dbReference type="Proteomes" id="UP000324832"/>
    </source>
</evidence>
<evidence type="ECO:0000256" key="1">
    <source>
        <dbReference type="ARBA" id="ARBA00022723"/>
    </source>
</evidence>
<dbReference type="Gene3D" id="2.20.25.240">
    <property type="match status" value="2"/>
</dbReference>
<evidence type="ECO:0000256" key="2">
    <source>
        <dbReference type="ARBA" id="ARBA00022771"/>
    </source>
</evidence>
<dbReference type="Pfam" id="PF04500">
    <property type="entry name" value="FLYWCH"/>
    <property type="match status" value="3"/>
</dbReference>
<gene>
    <name evidence="5" type="ORF">LSINAPIS_LOCUS3504</name>
</gene>
<feature type="domain" description="FLYWCH-type" evidence="4">
    <location>
        <begin position="134"/>
        <end position="183"/>
    </location>
</feature>
<accession>A0A5E4Q012</accession>
<proteinExistence type="predicted"/>
<reference evidence="5 6" key="1">
    <citation type="submission" date="2017-07" db="EMBL/GenBank/DDBJ databases">
        <authorList>
            <person name="Talla V."/>
            <person name="Backstrom N."/>
        </authorList>
    </citation>
    <scope>NUCLEOTIDE SEQUENCE [LARGE SCALE GENOMIC DNA]</scope>
</reference>
<evidence type="ECO:0000313" key="5">
    <source>
        <dbReference type="EMBL" id="VVC90637.1"/>
    </source>
</evidence>
<keyword evidence="6" id="KW-1185">Reference proteome</keyword>